<dbReference type="RefSeq" id="WP_157434348.1">
    <property type="nucleotide sequence ID" value="NZ_CP016076.1"/>
</dbReference>
<keyword evidence="2" id="KW-1185">Reference proteome</keyword>
<dbReference type="EMBL" id="CP016076">
    <property type="protein sequence ID" value="APU16205.1"/>
    <property type="molecule type" value="Genomic_DNA"/>
</dbReference>
<evidence type="ECO:0000313" key="2">
    <source>
        <dbReference type="Proteomes" id="UP000185511"/>
    </source>
</evidence>
<evidence type="ECO:0000313" key="1">
    <source>
        <dbReference type="EMBL" id="APU16205.1"/>
    </source>
</evidence>
<reference evidence="2" key="1">
    <citation type="submission" date="2016-06" db="EMBL/GenBank/DDBJ databases">
        <title>Complete genome sequence of Actinoalloteichus fjordicus DSM 46855 (=ADI127-17), type strain of the new species Actinoalloteichus fjordicus.</title>
        <authorList>
            <person name="Ruckert C."/>
            <person name="Nouioui I."/>
            <person name="Willmese J."/>
            <person name="van Wezel G."/>
            <person name="Klenk H.-P."/>
            <person name="Kalinowski J."/>
            <person name="Zotchev S.B."/>
        </authorList>
    </citation>
    <scope>NUCLEOTIDE SEQUENCE [LARGE SCALE GENOMIC DNA]</scope>
    <source>
        <strain evidence="2">ADI127-7</strain>
    </source>
</reference>
<sequence>MTVDVTILVGWKEDYFYYRTGYEGDTLSHDIEEATEFLDLNADLVRDLEAWDAEYQATYNPVRFNESGFATPDAKRDWIERGKELSARLKRESPLVSSVNYLANGSIPRGTCVF</sequence>
<dbReference type="AlphaFoldDB" id="A0AAC9PTN0"/>
<proteinExistence type="predicted"/>
<dbReference type="KEGG" id="acad:UA74_20900"/>
<protein>
    <submittedName>
        <fullName evidence="1">Uncharacterized protein</fullName>
    </submittedName>
</protein>
<organism evidence="1 2">
    <name type="scientific">Actinoalloteichus fjordicus</name>
    <dbReference type="NCBI Taxonomy" id="1612552"/>
    <lineage>
        <taxon>Bacteria</taxon>
        <taxon>Bacillati</taxon>
        <taxon>Actinomycetota</taxon>
        <taxon>Actinomycetes</taxon>
        <taxon>Pseudonocardiales</taxon>
        <taxon>Pseudonocardiaceae</taxon>
        <taxon>Actinoalloteichus</taxon>
    </lineage>
</organism>
<dbReference type="Proteomes" id="UP000185511">
    <property type="component" value="Chromosome"/>
</dbReference>
<name>A0AAC9PTN0_9PSEU</name>
<gene>
    <name evidence="1" type="ORF">UA74_20900</name>
</gene>
<accession>A0AAC9PTN0</accession>